<sequence>MNVTTFNELLNDYPVFSTAYAASCVGVFALVLGLTLLVAIGHRSYLVFCFYQFIPEGVSKKFVRNQLWLHALYNFMALFAFYKLVTFTFLLSRSNRGHLDVTSLIFLAFNSGMYDITLVILIQVFLTVVEGSCFEKYKKVIIALLRVVLGICTLLSIATPFYIMAIILTTVTHDTLFEILLYSVAVPAVMITKVAITLIVVFCGLYIVFSVLKQSKVNKKSRLLTIRLIIGMFLILLGTGILLLFFILILTLAGKAIIFVNLALSIPDFIIFSVMIIIFWPKRFSTKSLKKKAMAGFKSDSSTDEGTMRTDKSEKTVHVAEIEVSSKDCWSPVSPTSTTVDETEIGKPSSPREDQDTAVESPQQPTTPQMQEP</sequence>
<feature type="region of interest" description="Disordered" evidence="1">
    <location>
        <begin position="326"/>
        <end position="373"/>
    </location>
</feature>
<protein>
    <recommendedName>
        <fullName evidence="5">G-protein coupled receptors family 1 profile domain-containing protein</fullName>
    </recommendedName>
</protein>
<evidence type="ECO:0000256" key="1">
    <source>
        <dbReference type="SAM" id="MobiDB-lite"/>
    </source>
</evidence>
<feature type="transmembrane region" description="Helical" evidence="2">
    <location>
        <begin position="179"/>
        <end position="212"/>
    </location>
</feature>
<feature type="transmembrane region" description="Helical" evidence="2">
    <location>
        <begin position="20"/>
        <end position="40"/>
    </location>
</feature>
<proteinExistence type="predicted"/>
<name>A0AAW2Z2K9_9EUKA</name>
<keyword evidence="2" id="KW-1133">Transmembrane helix</keyword>
<keyword evidence="4" id="KW-1185">Reference proteome</keyword>
<feature type="transmembrane region" description="Helical" evidence="2">
    <location>
        <begin position="71"/>
        <end position="92"/>
    </location>
</feature>
<feature type="compositionally biased region" description="Low complexity" evidence="1">
    <location>
        <begin position="362"/>
        <end position="373"/>
    </location>
</feature>
<reference evidence="3 4" key="1">
    <citation type="submission" date="2024-03" db="EMBL/GenBank/DDBJ databases">
        <title>The Acrasis kona genome and developmental transcriptomes reveal deep origins of eukaryotic multicellular pathways.</title>
        <authorList>
            <person name="Sheikh S."/>
            <person name="Fu C.-J."/>
            <person name="Brown M.W."/>
            <person name="Baldauf S.L."/>
        </authorList>
    </citation>
    <scope>NUCLEOTIDE SEQUENCE [LARGE SCALE GENOMIC DNA]</scope>
    <source>
        <strain evidence="3 4">ATCC MYA-3509</strain>
    </source>
</reference>
<dbReference type="AlphaFoldDB" id="A0AAW2Z2K9"/>
<feature type="transmembrane region" description="Helical" evidence="2">
    <location>
        <begin position="256"/>
        <end position="280"/>
    </location>
</feature>
<evidence type="ECO:0000313" key="4">
    <source>
        <dbReference type="Proteomes" id="UP001431209"/>
    </source>
</evidence>
<comment type="caution">
    <text evidence="3">The sequence shown here is derived from an EMBL/GenBank/DDBJ whole genome shotgun (WGS) entry which is preliminary data.</text>
</comment>
<evidence type="ECO:0000256" key="2">
    <source>
        <dbReference type="SAM" id="Phobius"/>
    </source>
</evidence>
<evidence type="ECO:0008006" key="5">
    <source>
        <dbReference type="Google" id="ProtNLM"/>
    </source>
</evidence>
<dbReference type="Proteomes" id="UP001431209">
    <property type="component" value="Unassembled WGS sequence"/>
</dbReference>
<organism evidence="3 4">
    <name type="scientific">Acrasis kona</name>
    <dbReference type="NCBI Taxonomy" id="1008807"/>
    <lineage>
        <taxon>Eukaryota</taxon>
        <taxon>Discoba</taxon>
        <taxon>Heterolobosea</taxon>
        <taxon>Tetramitia</taxon>
        <taxon>Eutetramitia</taxon>
        <taxon>Acrasidae</taxon>
        <taxon>Acrasis</taxon>
    </lineage>
</organism>
<keyword evidence="2" id="KW-0472">Membrane</keyword>
<accession>A0AAW2Z2K9</accession>
<evidence type="ECO:0000313" key="3">
    <source>
        <dbReference type="EMBL" id="KAL0484037.1"/>
    </source>
</evidence>
<dbReference type="EMBL" id="JAOPGA020001016">
    <property type="protein sequence ID" value="KAL0484037.1"/>
    <property type="molecule type" value="Genomic_DNA"/>
</dbReference>
<gene>
    <name evidence="3" type="ORF">AKO1_013885</name>
</gene>
<feature type="transmembrane region" description="Helical" evidence="2">
    <location>
        <begin position="224"/>
        <end position="250"/>
    </location>
</feature>
<feature type="transmembrane region" description="Helical" evidence="2">
    <location>
        <begin position="104"/>
        <end position="129"/>
    </location>
</feature>
<keyword evidence="2" id="KW-0812">Transmembrane</keyword>
<feature type="transmembrane region" description="Helical" evidence="2">
    <location>
        <begin position="141"/>
        <end position="167"/>
    </location>
</feature>